<comment type="caution">
    <text evidence="1">The sequence shown here is derived from an EMBL/GenBank/DDBJ whole genome shotgun (WGS) entry which is preliminary data.</text>
</comment>
<sequence>MDLRTSMKRQDSASCLLLLDSEADSCDVFDPPAWRPGRYLQFADITSAEDEASVRPVSLPTGRLPLGVGPADHTREEGGVGTSSEVHLDLVQMLERPSRSTKKESVPTHLDQAEAIGGLVHYREGQLFCLPAVCLWASLHWDFYHLSYDITDITVVSDVCWELCSQSVSLGCLLVKLTLD</sequence>
<keyword evidence="2" id="KW-1185">Reference proteome</keyword>
<gene>
    <name evidence="1" type="ORF">BaRGS_00002981</name>
</gene>
<proteinExistence type="predicted"/>
<accession>A0ABD0M2D4</accession>
<dbReference type="AlphaFoldDB" id="A0ABD0M2D4"/>
<organism evidence="1 2">
    <name type="scientific">Batillaria attramentaria</name>
    <dbReference type="NCBI Taxonomy" id="370345"/>
    <lineage>
        <taxon>Eukaryota</taxon>
        <taxon>Metazoa</taxon>
        <taxon>Spiralia</taxon>
        <taxon>Lophotrochozoa</taxon>
        <taxon>Mollusca</taxon>
        <taxon>Gastropoda</taxon>
        <taxon>Caenogastropoda</taxon>
        <taxon>Sorbeoconcha</taxon>
        <taxon>Cerithioidea</taxon>
        <taxon>Batillariidae</taxon>
        <taxon>Batillaria</taxon>
    </lineage>
</organism>
<protein>
    <submittedName>
        <fullName evidence="1">Uncharacterized protein</fullName>
    </submittedName>
</protein>
<evidence type="ECO:0000313" key="2">
    <source>
        <dbReference type="Proteomes" id="UP001519460"/>
    </source>
</evidence>
<reference evidence="1 2" key="1">
    <citation type="journal article" date="2023" name="Sci. Data">
        <title>Genome assembly of the Korean intertidal mud-creeper Batillaria attramentaria.</title>
        <authorList>
            <person name="Patra A.K."/>
            <person name="Ho P.T."/>
            <person name="Jun S."/>
            <person name="Lee S.J."/>
            <person name="Kim Y."/>
            <person name="Won Y.J."/>
        </authorList>
    </citation>
    <scope>NUCLEOTIDE SEQUENCE [LARGE SCALE GENOMIC DNA]</scope>
    <source>
        <strain evidence="1">Wonlab-2016</strain>
    </source>
</reference>
<name>A0ABD0M2D4_9CAEN</name>
<dbReference type="EMBL" id="JACVVK020000009">
    <property type="protein sequence ID" value="KAK7505710.1"/>
    <property type="molecule type" value="Genomic_DNA"/>
</dbReference>
<evidence type="ECO:0000313" key="1">
    <source>
        <dbReference type="EMBL" id="KAK7505710.1"/>
    </source>
</evidence>
<dbReference type="Proteomes" id="UP001519460">
    <property type="component" value="Unassembled WGS sequence"/>
</dbReference>